<evidence type="ECO:0000256" key="2">
    <source>
        <dbReference type="SAM" id="Phobius"/>
    </source>
</evidence>
<dbReference type="PANTHER" id="PTHR13318">
    <property type="entry name" value="PARTNER OF PAIRED, ISOFORM B-RELATED"/>
    <property type="match status" value="1"/>
</dbReference>
<gene>
    <name evidence="3" type="ORF">QR680_013258</name>
</gene>
<evidence type="ECO:0000256" key="1">
    <source>
        <dbReference type="SAM" id="MobiDB-lite"/>
    </source>
</evidence>
<sequence>MPIDLRESAPSDAIDPVEGAIFAPNQSDDLGQAARLHIPDGPARKKSIAALGWYTGRLSPICAFAEEMWPELSDSVIERILSFVPPKERIRLASGLCKRYQKIAKQSIRSVAFFRDQLDALADAKLREFLSQYSTQIDYVNLDLYRAVPRTSQGGWRQSIYTVSGICRNLRTLDILVCDRHKLRDTDMIKIFKNCPKLKTLRMDAQFITGYCFMHAPNGLSRVELEMCFRLSAQAFGCILGLKKLRHLYVSQLLILTDQVVTEMAKKLHLLTDLSIVSHPDSKYESLTGVGLAQLRQMKRLKVLCLEGLAAVTDRFLQLFTGTDSLAMKSITDLSLAFCYNLSSEGLSRLNLLPQLSRLNLDGILKRDISGGLSNIANRGQLQKLLVADGVQLSPELLLDVVLHNKDLCFIDLSNSKTRFTVDFVKRLLAVCGERGAKSLYVLTDNHDPWSKVPRPEENQRLFVYHLHRHYLNAVQVPPNSLLSDDLPVTLPTGIIVPNLRRGNRYRSLWAPLGPSNEPRLQVPPGPLENGKARKRDWYPPAISAKKLKKAARREAYLNATNGNKSPPSLDIQSINEFPSLSSDGKSKSSASPPSDENAPLKSEDNSFSEDKSFEDCWTISGDCATFGDRYLAGFPPLYEFEPLPSVDRASPPPKMTSSVCFLLLLCLFATVSAYYSSWYEVAHGRHNPAAAPRHPLTIEDMMSGIRFRRSDGVEKRFHWKFVRGLHRQPEVLRQRLFGESQMHLLLVFLSLLVLLSTPTVISAYRDPFIRFYDLMAAKTASSKDRLGARRPLCNWGLRRRYGFRTIDC</sequence>
<protein>
    <recommendedName>
        <fullName evidence="5">F-box domain-containing protein</fullName>
    </recommendedName>
</protein>
<proteinExistence type="predicted"/>
<dbReference type="PANTHER" id="PTHR13318:SF247">
    <property type="entry name" value="GH16156P"/>
    <property type="match status" value="1"/>
</dbReference>
<keyword evidence="2" id="KW-0472">Membrane</keyword>
<feature type="region of interest" description="Disordered" evidence="1">
    <location>
        <begin position="511"/>
        <end position="536"/>
    </location>
</feature>
<keyword evidence="2" id="KW-0812">Transmembrane</keyword>
<keyword evidence="2" id="KW-1133">Transmembrane helix</keyword>
<comment type="caution">
    <text evidence="3">The sequence shown here is derived from an EMBL/GenBank/DDBJ whole genome shotgun (WGS) entry which is preliminary data.</text>
</comment>
<feature type="compositionally biased region" description="Polar residues" evidence="1">
    <location>
        <begin position="559"/>
        <end position="577"/>
    </location>
</feature>
<evidence type="ECO:0000313" key="4">
    <source>
        <dbReference type="Proteomes" id="UP001175271"/>
    </source>
</evidence>
<dbReference type="InterPro" id="IPR032675">
    <property type="entry name" value="LRR_dom_sf"/>
</dbReference>
<organism evidence="3 4">
    <name type="scientific">Steinernema hermaphroditum</name>
    <dbReference type="NCBI Taxonomy" id="289476"/>
    <lineage>
        <taxon>Eukaryota</taxon>
        <taxon>Metazoa</taxon>
        <taxon>Ecdysozoa</taxon>
        <taxon>Nematoda</taxon>
        <taxon>Chromadorea</taxon>
        <taxon>Rhabditida</taxon>
        <taxon>Tylenchina</taxon>
        <taxon>Panagrolaimomorpha</taxon>
        <taxon>Strongyloidoidea</taxon>
        <taxon>Steinernematidae</taxon>
        <taxon>Steinernema</taxon>
    </lineage>
</organism>
<name>A0AA39I6X4_9BILA</name>
<evidence type="ECO:0000313" key="3">
    <source>
        <dbReference type="EMBL" id="KAK0417884.1"/>
    </source>
</evidence>
<dbReference type="Proteomes" id="UP001175271">
    <property type="component" value="Unassembled WGS sequence"/>
</dbReference>
<dbReference type="GO" id="GO:0019005">
    <property type="term" value="C:SCF ubiquitin ligase complex"/>
    <property type="evidence" value="ECO:0007669"/>
    <property type="project" value="TreeGrafter"/>
</dbReference>
<dbReference type="AlphaFoldDB" id="A0AA39I6X4"/>
<feature type="transmembrane region" description="Helical" evidence="2">
    <location>
        <begin position="744"/>
        <end position="765"/>
    </location>
</feature>
<keyword evidence="4" id="KW-1185">Reference proteome</keyword>
<accession>A0AA39I6X4</accession>
<dbReference type="GO" id="GO:0031146">
    <property type="term" value="P:SCF-dependent proteasomal ubiquitin-dependent protein catabolic process"/>
    <property type="evidence" value="ECO:0007669"/>
    <property type="project" value="TreeGrafter"/>
</dbReference>
<dbReference type="Gene3D" id="3.80.10.10">
    <property type="entry name" value="Ribonuclease Inhibitor"/>
    <property type="match status" value="1"/>
</dbReference>
<feature type="compositionally biased region" description="Low complexity" evidence="1">
    <location>
        <begin position="579"/>
        <end position="596"/>
    </location>
</feature>
<dbReference type="EMBL" id="JAUCMV010000002">
    <property type="protein sequence ID" value="KAK0417884.1"/>
    <property type="molecule type" value="Genomic_DNA"/>
</dbReference>
<feature type="region of interest" description="Disordered" evidence="1">
    <location>
        <begin position="559"/>
        <end position="609"/>
    </location>
</feature>
<evidence type="ECO:0008006" key="5">
    <source>
        <dbReference type="Google" id="ProtNLM"/>
    </source>
</evidence>
<dbReference type="SUPFAM" id="SSF52047">
    <property type="entry name" value="RNI-like"/>
    <property type="match status" value="1"/>
</dbReference>
<reference evidence="3" key="1">
    <citation type="submission" date="2023-06" db="EMBL/GenBank/DDBJ databases">
        <title>Genomic analysis of the entomopathogenic nematode Steinernema hermaphroditum.</title>
        <authorList>
            <person name="Schwarz E.M."/>
            <person name="Heppert J.K."/>
            <person name="Baniya A."/>
            <person name="Schwartz H.T."/>
            <person name="Tan C.-H."/>
            <person name="Antoshechkin I."/>
            <person name="Sternberg P.W."/>
            <person name="Goodrich-Blair H."/>
            <person name="Dillman A.R."/>
        </authorList>
    </citation>
    <scope>NUCLEOTIDE SEQUENCE</scope>
    <source>
        <strain evidence="3">PS9179</strain>
        <tissue evidence="3">Whole animal</tissue>
    </source>
</reference>